<dbReference type="AlphaFoldDB" id="A0ABD3ABB4"/>
<evidence type="ECO:0000313" key="1">
    <source>
        <dbReference type="EMBL" id="KAL3528954.1"/>
    </source>
</evidence>
<reference evidence="1 2" key="1">
    <citation type="submission" date="2024-11" db="EMBL/GenBank/DDBJ databases">
        <title>A near-complete genome assembly of Cinchona calisaya.</title>
        <authorList>
            <person name="Lian D.C."/>
            <person name="Zhao X.W."/>
            <person name="Wei L."/>
        </authorList>
    </citation>
    <scope>NUCLEOTIDE SEQUENCE [LARGE SCALE GENOMIC DNA]</scope>
    <source>
        <tissue evidence="1">Nenye</tissue>
    </source>
</reference>
<evidence type="ECO:0000313" key="2">
    <source>
        <dbReference type="Proteomes" id="UP001630127"/>
    </source>
</evidence>
<dbReference type="Proteomes" id="UP001630127">
    <property type="component" value="Unassembled WGS sequence"/>
</dbReference>
<proteinExistence type="predicted"/>
<dbReference type="EMBL" id="JBJUIK010000004">
    <property type="protein sequence ID" value="KAL3528954.1"/>
    <property type="molecule type" value="Genomic_DNA"/>
</dbReference>
<organism evidence="1 2">
    <name type="scientific">Cinchona calisaya</name>
    <dbReference type="NCBI Taxonomy" id="153742"/>
    <lineage>
        <taxon>Eukaryota</taxon>
        <taxon>Viridiplantae</taxon>
        <taxon>Streptophyta</taxon>
        <taxon>Embryophyta</taxon>
        <taxon>Tracheophyta</taxon>
        <taxon>Spermatophyta</taxon>
        <taxon>Magnoliopsida</taxon>
        <taxon>eudicotyledons</taxon>
        <taxon>Gunneridae</taxon>
        <taxon>Pentapetalae</taxon>
        <taxon>asterids</taxon>
        <taxon>lamiids</taxon>
        <taxon>Gentianales</taxon>
        <taxon>Rubiaceae</taxon>
        <taxon>Cinchonoideae</taxon>
        <taxon>Cinchoneae</taxon>
        <taxon>Cinchona</taxon>
    </lineage>
</organism>
<protein>
    <submittedName>
        <fullName evidence="1">Uncharacterized protein</fullName>
    </submittedName>
</protein>
<comment type="caution">
    <text evidence="1">The sequence shown here is derived from an EMBL/GenBank/DDBJ whole genome shotgun (WGS) entry which is preliminary data.</text>
</comment>
<gene>
    <name evidence="1" type="ORF">ACH5RR_008276</name>
</gene>
<keyword evidence="2" id="KW-1185">Reference proteome</keyword>
<accession>A0ABD3ABB4</accession>
<sequence length="103" mass="11272">MIHKPPFFATIHVGFSLPPPIYGGHNRIWSRQPLDQQPGIGRLVAENYHMGSPSSSSRGGGIARFDVSGNPRFSTPMVEGLEDHNNGTILVLLLLVQKLVKKS</sequence>
<name>A0ABD3ABB4_9GENT</name>